<dbReference type="Proteomes" id="UP000033636">
    <property type="component" value="Unassembled WGS sequence"/>
</dbReference>
<dbReference type="EMBL" id="JZWT02000013">
    <property type="protein sequence ID" value="MFB6490740.1"/>
    <property type="molecule type" value="Genomic_DNA"/>
</dbReference>
<proteinExistence type="predicted"/>
<evidence type="ECO:0000313" key="1">
    <source>
        <dbReference type="EMBL" id="MFB6490740.1"/>
    </source>
</evidence>
<evidence type="ECO:0000313" key="2">
    <source>
        <dbReference type="Proteomes" id="UP000033636"/>
    </source>
</evidence>
<protein>
    <submittedName>
        <fullName evidence="1">Uncharacterized protein</fullName>
    </submittedName>
</protein>
<name>A0ACC6V158_9CREN</name>
<gene>
    <name evidence="1" type="ORF">TU35_005775</name>
</gene>
<sequence>MELPEVSEAEIDGASFSVSGPAEYTVSFGAPCKIAANVRLDALMFRWPRVFAKALVAVYKCGEFWPHFDVRTRAFYIGRSIYVLVDSASRHNESDSELVPLERGPMWSYLAKIGSAALCKTLREVLNIEGSCRAYEKLQA</sequence>
<reference evidence="1" key="1">
    <citation type="submission" date="2024-07" db="EMBL/GenBank/DDBJ databases">
        <title>Metagenome and Metagenome-Assembled Genomes of Archaea from a hot spring from the geothermal field of Los Azufres, Mexico.</title>
        <authorList>
            <person name="Marin-Paredes R."/>
            <person name="Martinez-Romero E."/>
            <person name="Servin-Garciduenas L.E."/>
        </authorList>
    </citation>
    <scope>NUCLEOTIDE SEQUENCE</scope>
</reference>
<comment type="caution">
    <text evidence="1">The sequence shown here is derived from an EMBL/GenBank/DDBJ whole genome shotgun (WGS) entry which is preliminary data.</text>
</comment>
<organism evidence="1 2">
    <name type="scientific">Thermoproteus sp. AZ2</name>
    <dbReference type="NCBI Taxonomy" id="1609232"/>
    <lineage>
        <taxon>Archaea</taxon>
        <taxon>Thermoproteota</taxon>
        <taxon>Thermoprotei</taxon>
        <taxon>Thermoproteales</taxon>
        <taxon>Thermoproteaceae</taxon>
        <taxon>Thermoproteus</taxon>
    </lineage>
</organism>
<accession>A0ACC6V158</accession>